<dbReference type="Proteomes" id="UP000231962">
    <property type="component" value="Unassembled WGS sequence"/>
</dbReference>
<keyword evidence="3" id="KW-1185">Reference proteome</keyword>
<evidence type="ECO:0000313" key="4">
    <source>
        <dbReference type="Proteomes" id="UP000231990"/>
    </source>
</evidence>
<proteinExistence type="predicted"/>
<accession>A0A2M9ZN96</accession>
<dbReference type="EMBL" id="NPDZ01000004">
    <property type="protein sequence ID" value="PJZ73494.1"/>
    <property type="molecule type" value="Genomic_DNA"/>
</dbReference>
<dbReference type="NCBIfam" id="NF033171">
    <property type="entry name" value="lipo_LIC11139"/>
    <property type="match status" value="1"/>
</dbReference>
<gene>
    <name evidence="1" type="ORF">CH360_13455</name>
    <name evidence="2" type="ORF">CH373_08260</name>
</gene>
<evidence type="ECO:0000313" key="1">
    <source>
        <dbReference type="EMBL" id="PJZ68887.1"/>
    </source>
</evidence>
<evidence type="ECO:0000313" key="2">
    <source>
        <dbReference type="EMBL" id="PJZ73494.1"/>
    </source>
</evidence>
<dbReference type="OrthoDB" id="5572597at2"/>
<dbReference type="EMBL" id="NPDY01000014">
    <property type="protein sequence ID" value="PJZ68887.1"/>
    <property type="molecule type" value="Genomic_DNA"/>
</dbReference>
<dbReference type="AlphaFoldDB" id="A0A2M9ZN96"/>
<dbReference type="Proteomes" id="UP000231990">
    <property type="component" value="Unassembled WGS sequence"/>
</dbReference>
<sequence>MKFFRKSLALSGIVLATLLLQNCFIIDIITSTSNSISKASDSVESLSTSVKSISGSISSVLSSSSADDDEKKAFKRDVEHLTVVHLNAGLISSEFESDLAALALRNGITDWRSSTETYLGIGRGLKRAGVDADQFEKFAKQFASVRPSVSQVLKEGYYSI</sequence>
<dbReference type="RefSeq" id="WP_100714578.1">
    <property type="nucleotide sequence ID" value="NZ_NPDY01000014.1"/>
</dbReference>
<evidence type="ECO:0000313" key="3">
    <source>
        <dbReference type="Proteomes" id="UP000231962"/>
    </source>
</evidence>
<comment type="caution">
    <text evidence="2">The sequence shown here is derived from an EMBL/GenBank/DDBJ whole genome shotgun (WGS) entry which is preliminary data.</text>
</comment>
<protein>
    <submittedName>
        <fullName evidence="1 2">Lipoprotein</fullName>
    </submittedName>
</protein>
<organism evidence="2 4">
    <name type="scientific">Leptospira perolatii</name>
    <dbReference type="NCBI Taxonomy" id="2023191"/>
    <lineage>
        <taxon>Bacteria</taxon>
        <taxon>Pseudomonadati</taxon>
        <taxon>Spirochaetota</taxon>
        <taxon>Spirochaetia</taxon>
        <taxon>Leptospirales</taxon>
        <taxon>Leptospiraceae</taxon>
        <taxon>Leptospira</taxon>
    </lineage>
</organism>
<reference evidence="3 4" key="1">
    <citation type="submission" date="2017-07" db="EMBL/GenBank/DDBJ databases">
        <title>Leptospira spp. isolated from tropical soils.</title>
        <authorList>
            <person name="Thibeaux R."/>
            <person name="Iraola G."/>
            <person name="Ferres I."/>
            <person name="Bierque E."/>
            <person name="Girault D."/>
            <person name="Soupe-Gilbert M.-E."/>
            <person name="Picardeau M."/>
            <person name="Goarant C."/>
        </authorList>
    </citation>
    <scope>NUCLEOTIDE SEQUENCE [LARGE SCALE GENOMIC DNA]</scope>
    <source>
        <strain evidence="2 4">FH1-B-B1</strain>
        <strain evidence="1 3">FH1-B-C1</strain>
    </source>
</reference>
<keyword evidence="2" id="KW-0449">Lipoprotein</keyword>
<name>A0A2M9ZN96_9LEPT</name>